<dbReference type="PROSITE" id="PS51257">
    <property type="entry name" value="PROKAR_LIPOPROTEIN"/>
    <property type="match status" value="1"/>
</dbReference>
<dbReference type="EMBL" id="MU006242">
    <property type="protein sequence ID" value="KAF2820067.1"/>
    <property type="molecule type" value="Genomic_DNA"/>
</dbReference>
<reference evidence="1" key="1">
    <citation type="journal article" date="2020" name="Stud. Mycol.">
        <title>101 Dothideomycetes genomes: a test case for predicting lifestyles and emergence of pathogens.</title>
        <authorList>
            <person name="Haridas S."/>
            <person name="Albert R."/>
            <person name="Binder M."/>
            <person name="Bloem J."/>
            <person name="Labutti K."/>
            <person name="Salamov A."/>
            <person name="Andreopoulos B."/>
            <person name="Baker S."/>
            <person name="Barry K."/>
            <person name="Bills G."/>
            <person name="Bluhm B."/>
            <person name="Cannon C."/>
            <person name="Castanera R."/>
            <person name="Culley D."/>
            <person name="Daum C."/>
            <person name="Ezra D."/>
            <person name="Gonzalez J."/>
            <person name="Henrissat B."/>
            <person name="Kuo A."/>
            <person name="Liang C."/>
            <person name="Lipzen A."/>
            <person name="Lutzoni F."/>
            <person name="Magnuson J."/>
            <person name="Mondo S."/>
            <person name="Nolan M."/>
            <person name="Ohm R."/>
            <person name="Pangilinan J."/>
            <person name="Park H.-J."/>
            <person name="Ramirez L."/>
            <person name="Alfaro M."/>
            <person name="Sun H."/>
            <person name="Tritt A."/>
            <person name="Yoshinaga Y."/>
            <person name="Zwiers L.-H."/>
            <person name="Turgeon B."/>
            <person name="Goodwin S."/>
            <person name="Spatafora J."/>
            <person name="Crous P."/>
            <person name="Grigoriev I."/>
        </authorList>
    </citation>
    <scope>NUCLEOTIDE SEQUENCE</scope>
    <source>
        <strain evidence="1">CBS 113818</strain>
    </source>
</reference>
<name>A0A6A6ZIM2_9PLEO</name>
<evidence type="ECO:0000313" key="1">
    <source>
        <dbReference type="EMBL" id="KAF2820067.1"/>
    </source>
</evidence>
<proteinExistence type="predicted"/>
<keyword evidence="2" id="KW-1185">Reference proteome</keyword>
<dbReference type="AlphaFoldDB" id="A0A6A6ZIM2"/>
<dbReference type="Proteomes" id="UP000799424">
    <property type="component" value="Unassembled WGS sequence"/>
</dbReference>
<accession>A0A6A6ZIM2</accession>
<organism evidence="1 2">
    <name type="scientific">Ophiobolus disseminans</name>
    <dbReference type="NCBI Taxonomy" id="1469910"/>
    <lineage>
        <taxon>Eukaryota</taxon>
        <taxon>Fungi</taxon>
        <taxon>Dikarya</taxon>
        <taxon>Ascomycota</taxon>
        <taxon>Pezizomycotina</taxon>
        <taxon>Dothideomycetes</taxon>
        <taxon>Pleosporomycetidae</taxon>
        <taxon>Pleosporales</taxon>
        <taxon>Pleosporineae</taxon>
        <taxon>Phaeosphaeriaceae</taxon>
        <taxon>Ophiobolus</taxon>
    </lineage>
</organism>
<sequence length="132" mass="14127">MRSTLTTELAVRTCFGPQAAALACRRSGGLSRRDRPPPWSVWWTVSLCGSACLEAKSDCRVSRYGLAPESSVSATQRCRWARDGVGGGGTGSTMRDKRRWCGGSGLARLDGRDPAAHLEMQRVQQQASGGAV</sequence>
<evidence type="ECO:0000313" key="2">
    <source>
        <dbReference type="Proteomes" id="UP000799424"/>
    </source>
</evidence>
<gene>
    <name evidence="1" type="ORF">CC86DRAFT_125052</name>
</gene>
<protein>
    <submittedName>
        <fullName evidence="1">Uncharacterized protein</fullName>
    </submittedName>
</protein>